<evidence type="ECO:0000256" key="6">
    <source>
        <dbReference type="ARBA" id="ARBA00022692"/>
    </source>
</evidence>
<keyword evidence="7 11" id="KW-1133">Transmembrane helix</keyword>
<organism evidence="12 13">
    <name type="scientific">Parafannyhessea umbonata</name>
    <dbReference type="NCBI Taxonomy" id="604330"/>
    <lineage>
        <taxon>Bacteria</taxon>
        <taxon>Bacillati</taxon>
        <taxon>Actinomycetota</taxon>
        <taxon>Coriobacteriia</taxon>
        <taxon>Coriobacteriales</taxon>
        <taxon>Atopobiaceae</taxon>
        <taxon>Parafannyhessea</taxon>
    </lineage>
</organism>
<evidence type="ECO:0000256" key="11">
    <source>
        <dbReference type="SAM" id="Phobius"/>
    </source>
</evidence>
<dbReference type="GO" id="GO:0042910">
    <property type="term" value="F:xenobiotic transmembrane transporter activity"/>
    <property type="evidence" value="ECO:0007669"/>
    <property type="project" value="InterPro"/>
</dbReference>
<feature type="transmembrane region" description="Helical" evidence="11">
    <location>
        <begin position="132"/>
        <end position="156"/>
    </location>
</feature>
<evidence type="ECO:0000256" key="8">
    <source>
        <dbReference type="ARBA" id="ARBA00023136"/>
    </source>
</evidence>
<feature type="transmembrane region" description="Helical" evidence="11">
    <location>
        <begin position="456"/>
        <end position="476"/>
    </location>
</feature>
<feature type="transmembrane region" description="Helical" evidence="11">
    <location>
        <begin position="176"/>
        <end position="193"/>
    </location>
</feature>
<protein>
    <recommendedName>
        <fullName evidence="3">Multidrug export protein MepA</fullName>
    </recommendedName>
</protein>
<keyword evidence="5" id="KW-1003">Cell membrane</keyword>
<evidence type="ECO:0000256" key="10">
    <source>
        <dbReference type="SAM" id="MobiDB-lite"/>
    </source>
</evidence>
<dbReference type="GO" id="GO:0046677">
    <property type="term" value="P:response to antibiotic"/>
    <property type="evidence" value="ECO:0007669"/>
    <property type="project" value="UniProtKB-KW"/>
</dbReference>
<dbReference type="NCBIfam" id="TIGR00797">
    <property type="entry name" value="matE"/>
    <property type="match status" value="1"/>
</dbReference>
<evidence type="ECO:0000256" key="3">
    <source>
        <dbReference type="ARBA" id="ARBA00022106"/>
    </source>
</evidence>
<dbReference type="InterPro" id="IPR048279">
    <property type="entry name" value="MdtK-like"/>
</dbReference>
<evidence type="ECO:0000256" key="9">
    <source>
        <dbReference type="ARBA" id="ARBA00023251"/>
    </source>
</evidence>
<feature type="transmembrane region" description="Helical" evidence="11">
    <location>
        <begin position="397"/>
        <end position="416"/>
    </location>
</feature>
<comment type="similarity">
    <text evidence="2">Belongs to the multi antimicrobial extrusion (MATE) (TC 2.A.66.1) family. MepA subfamily.</text>
</comment>
<proteinExistence type="inferred from homology"/>
<dbReference type="Proteomes" id="UP000198528">
    <property type="component" value="Unassembled WGS sequence"/>
</dbReference>
<dbReference type="PANTHER" id="PTHR43549">
    <property type="entry name" value="MULTIDRUG RESISTANCE PROTEIN YPNP-RELATED"/>
    <property type="match status" value="1"/>
</dbReference>
<feature type="transmembrane region" description="Helical" evidence="11">
    <location>
        <begin position="232"/>
        <end position="252"/>
    </location>
</feature>
<dbReference type="InterPro" id="IPR052031">
    <property type="entry name" value="Membrane_Transporter-Flippase"/>
</dbReference>
<evidence type="ECO:0000313" key="13">
    <source>
        <dbReference type="Proteomes" id="UP000198528"/>
    </source>
</evidence>
<accession>A0A1G6KB67</accession>
<dbReference type="CDD" id="cd13143">
    <property type="entry name" value="MATE_MepA_like"/>
    <property type="match status" value="1"/>
</dbReference>
<name>A0A1G6KB67_9ACTN</name>
<dbReference type="Pfam" id="PF01554">
    <property type="entry name" value="MatE"/>
    <property type="match status" value="2"/>
</dbReference>
<feature type="transmembrane region" description="Helical" evidence="11">
    <location>
        <begin position="53"/>
        <end position="71"/>
    </location>
</feature>
<dbReference type="STRING" id="604330.SAMN04489857_2018"/>
<dbReference type="InterPro" id="IPR045070">
    <property type="entry name" value="MATE_MepA-like"/>
</dbReference>
<dbReference type="EMBL" id="FMZL01000007">
    <property type="protein sequence ID" value="SDC27815.1"/>
    <property type="molecule type" value="Genomic_DNA"/>
</dbReference>
<keyword evidence="13" id="KW-1185">Reference proteome</keyword>
<feature type="compositionally biased region" description="Basic and acidic residues" evidence="10">
    <location>
        <begin position="17"/>
        <end position="26"/>
    </location>
</feature>
<sequence length="495" mass="51913">MAGVAVAGLRGAEGKSCRVEKTHEAGEPEQAGATGGLSGTAARKYHQMTESPVPRLVLSLAWPSIVSNLVTTVYNLADTFFIGRISTSAEGAIGVAFVVMTLIQAVGFYFGQGTGNAMSRYLGMRNQRMADTMASVGVTASFGCGVAIAVLGHVFLAPLCVLAGSTPTILPYARTYIGLILVGAPWMCAALTLNQQLRFEGESAYAMVAFVSGAVLNFGLAPLLIFVAGLGIAGAGLATIICQFLSFCLLLTGMQRSHVAHLSLGALAWGRDLAREVNNGGLPSLARQLVGGFAITVLNNAARPFGDAAIAAIAIVQRIVSFGNYIQIGIGQGFQPVCGYNYGAGRYERVREGMRFAHRVAFGIVAMVCTLTFAFAPEIVTVFRDDPEVIKIATVTLRFQSVTLALTGVAMITNFALQTTGRMWRATFLGLCRLGLALAPSVAIMSRLFGLAGVEAAQSVADVITVSVAIPMTIGLGRELRDREAKAEKDGAARA</sequence>
<feature type="transmembrane region" description="Helical" evidence="11">
    <location>
        <begin position="356"/>
        <end position="377"/>
    </location>
</feature>
<evidence type="ECO:0000256" key="4">
    <source>
        <dbReference type="ARBA" id="ARBA00022448"/>
    </source>
</evidence>
<dbReference type="GO" id="GO:0005886">
    <property type="term" value="C:plasma membrane"/>
    <property type="evidence" value="ECO:0007669"/>
    <property type="project" value="UniProtKB-SubCell"/>
</dbReference>
<dbReference type="AlphaFoldDB" id="A0A1G6KB67"/>
<evidence type="ECO:0000256" key="1">
    <source>
        <dbReference type="ARBA" id="ARBA00004651"/>
    </source>
</evidence>
<keyword evidence="8 11" id="KW-0472">Membrane</keyword>
<evidence type="ECO:0000256" key="2">
    <source>
        <dbReference type="ARBA" id="ARBA00008417"/>
    </source>
</evidence>
<dbReference type="PANTHER" id="PTHR43549:SF2">
    <property type="entry name" value="MULTIDRUG RESISTANCE PROTEIN NORM-RELATED"/>
    <property type="match status" value="1"/>
</dbReference>
<keyword evidence="9" id="KW-0046">Antibiotic resistance</keyword>
<keyword evidence="4" id="KW-0813">Transport</keyword>
<evidence type="ECO:0000256" key="7">
    <source>
        <dbReference type="ARBA" id="ARBA00022989"/>
    </source>
</evidence>
<feature type="transmembrane region" description="Helical" evidence="11">
    <location>
        <begin position="205"/>
        <end position="226"/>
    </location>
</feature>
<feature type="region of interest" description="Disordered" evidence="10">
    <location>
        <begin position="17"/>
        <end position="37"/>
    </location>
</feature>
<dbReference type="PIRSF" id="PIRSF006603">
    <property type="entry name" value="DinF"/>
    <property type="match status" value="1"/>
</dbReference>
<dbReference type="InterPro" id="IPR002528">
    <property type="entry name" value="MATE_fam"/>
</dbReference>
<evidence type="ECO:0000313" key="12">
    <source>
        <dbReference type="EMBL" id="SDC27815.1"/>
    </source>
</evidence>
<evidence type="ECO:0000256" key="5">
    <source>
        <dbReference type="ARBA" id="ARBA00022475"/>
    </source>
</evidence>
<comment type="subcellular location">
    <subcellularLocation>
        <location evidence="1">Cell membrane</location>
        <topology evidence="1">Multi-pass membrane protein</topology>
    </subcellularLocation>
</comment>
<feature type="transmembrane region" description="Helical" evidence="11">
    <location>
        <begin position="428"/>
        <end position="450"/>
    </location>
</feature>
<gene>
    <name evidence="12" type="ORF">SAMN04487824_10736</name>
</gene>
<dbReference type="GO" id="GO:0015297">
    <property type="term" value="F:antiporter activity"/>
    <property type="evidence" value="ECO:0007669"/>
    <property type="project" value="InterPro"/>
</dbReference>
<keyword evidence="6 11" id="KW-0812">Transmembrane</keyword>
<reference evidence="13" key="1">
    <citation type="submission" date="2016-10" db="EMBL/GenBank/DDBJ databases">
        <authorList>
            <person name="Varghese N."/>
            <person name="Submissions S."/>
        </authorList>
    </citation>
    <scope>NUCLEOTIDE SEQUENCE [LARGE SCALE GENOMIC DNA]</scope>
    <source>
        <strain evidence="13">DSM 22619</strain>
    </source>
</reference>
<feature type="transmembrane region" description="Helical" evidence="11">
    <location>
        <begin position="91"/>
        <end position="111"/>
    </location>
</feature>